<keyword evidence="14" id="KW-0449">Lipoprotein</keyword>
<keyword evidence="9" id="KW-0378">Hydrolase</keyword>
<evidence type="ECO:0000256" key="13">
    <source>
        <dbReference type="ARBA" id="ARBA00023180"/>
    </source>
</evidence>
<dbReference type="PANTHER" id="PTHR11533">
    <property type="entry name" value="PROTEASE M1 ZINC METALLOPROTEASE"/>
    <property type="match status" value="1"/>
</dbReference>
<gene>
    <name evidence="16" type="ORF">PV327_001748</name>
</gene>
<name>A0AA39FEB0_MICHY</name>
<dbReference type="Gene3D" id="2.60.40.1910">
    <property type="match status" value="1"/>
</dbReference>
<keyword evidence="11" id="KW-0482">Metalloprotease</keyword>
<dbReference type="GO" id="GO:0042277">
    <property type="term" value="F:peptide binding"/>
    <property type="evidence" value="ECO:0007669"/>
    <property type="project" value="TreeGrafter"/>
</dbReference>
<dbReference type="GO" id="GO:0070006">
    <property type="term" value="F:metalloaminopeptidase activity"/>
    <property type="evidence" value="ECO:0007669"/>
    <property type="project" value="TreeGrafter"/>
</dbReference>
<feature type="domain" description="ERAP1-like C-terminal" evidence="15">
    <location>
        <begin position="110"/>
        <end position="346"/>
    </location>
</feature>
<keyword evidence="10" id="KW-0862">Zinc</keyword>
<dbReference type="InterPro" id="IPR050344">
    <property type="entry name" value="Peptidase_M1_aminopeptidases"/>
</dbReference>
<evidence type="ECO:0000256" key="8">
    <source>
        <dbReference type="ARBA" id="ARBA00022729"/>
    </source>
</evidence>
<evidence type="ECO:0000256" key="5">
    <source>
        <dbReference type="ARBA" id="ARBA00022622"/>
    </source>
</evidence>
<dbReference type="Pfam" id="PF11838">
    <property type="entry name" value="ERAP1_C"/>
    <property type="match status" value="1"/>
</dbReference>
<keyword evidence="4" id="KW-1003">Cell membrane</keyword>
<dbReference type="EMBL" id="JAQQBR010001831">
    <property type="protein sequence ID" value="KAK0167893.1"/>
    <property type="molecule type" value="Genomic_DNA"/>
</dbReference>
<evidence type="ECO:0000256" key="10">
    <source>
        <dbReference type="ARBA" id="ARBA00022833"/>
    </source>
</evidence>
<keyword evidence="12" id="KW-0472">Membrane</keyword>
<dbReference type="Gene3D" id="1.25.50.20">
    <property type="match status" value="1"/>
</dbReference>
<keyword evidence="5" id="KW-0336">GPI-anchor</keyword>
<keyword evidence="8" id="KW-0732">Signal</keyword>
<accession>A0AA39FEB0</accession>
<comment type="similarity">
    <text evidence="3">Belongs to the peptidase M1 family.</text>
</comment>
<comment type="cofactor">
    <cofactor evidence="1">
        <name>Zn(2+)</name>
        <dbReference type="ChEBI" id="CHEBI:29105"/>
    </cofactor>
</comment>
<protein>
    <recommendedName>
        <fullName evidence="15">ERAP1-like C-terminal domain-containing protein</fullName>
    </recommendedName>
</protein>
<dbReference type="AlphaFoldDB" id="A0AA39FEB0"/>
<evidence type="ECO:0000256" key="2">
    <source>
        <dbReference type="ARBA" id="ARBA00004609"/>
    </source>
</evidence>
<dbReference type="GO" id="GO:0005737">
    <property type="term" value="C:cytoplasm"/>
    <property type="evidence" value="ECO:0007669"/>
    <property type="project" value="TreeGrafter"/>
</dbReference>
<dbReference type="GO" id="GO:0043171">
    <property type="term" value="P:peptide catabolic process"/>
    <property type="evidence" value="ECO:0007669"/>
    <property type="project" value="TreeGrafter"/>
</dbReference>
<comment type="subcellular location">
    <subcellularLocation>
        <location evidence="2">Cell membrane</location>
        <topology evidence="2">Lipid-anchor</topology>
        <topology evidence="2">GPI-anchor</topology>
    </subcellularLocation>
</comment>
<evidence type="ECO:0000256" key="6">
    <source>
        <dbReference type="ARBA" id="ARBA00022670"/>
    </source>
</evidence>
<keyword evidence="17" id="KW-1185">Reference proteome</keyword>
<keyword evidence="13" id="KW-0325">Glycoprotein</keyword>
<dbReference type="GO" id="GO:0005615">
    <property type="term" value="C:extracellular space"/>
    <property type="evidence" value="ECO:0007669"/>
    <property type="project" value="TreeGrafter"/>
</dbReference>
<proteinExistence type="inferred from homology"/>
<reference evidence="16" key="1">
    <citation type="journal article" date="2023" name="bioRxiv">
        <title>Scaffold-level genome assemblies of two parasitoid biocontrol wasps reveal the parthenogenesis mechanism and an associated novel virus.</title>
        <authorList>
            <person name="Inwood S."/>
            <person name="Skelly J."/>
            <person name="Guhlin J."/>
            <person name="Harrop T."/>
            <person name="Goldson S."/>
            <person name="Dearden P."/>
        </authorList>
    </citation>
    <scope>NUCLEOTIDE SEQUENCE</scope>
    <source>
        <strain evidence="16">Lincoln</strain>
        <tissue evidence="16">Whole body</tissue>
    </source>
</reference>
<keyword evidence="6" id="KW-0645">Protease</keyword>
<reference evidence="16" key="2">
    <citation type="submission" date="2023-03" db="EMBL/GenBank/DDBJ databases">
        <authorList>
            <person name="Inwood S.N."/>
            <person name="Skelly J.G."/>
            <person name="Guhlin J."/>
            <person name="Harrop T.W.R."/>
            <person name="Goldson S.G."/>
            <person name="Dearden P.K."/>
        </authorList>
    </citation>
    <scope>NUCLEOTIDE SEQUENCE</scope>
    <source>
        <strain evidence="16">Lincoln</strain>
        <tissue evidence="16">Whole body</tissue>
    </source>
</reference>
<sequence>MNDAWNYTQRSESLRGYIDIGETIETYANKPGYPLITITRNYNSSTIEISQERFYLSFNSTRIAASGWWIPLNLVSNSQKQSNISKFGSIWLSPEDKKISIKVNIDPMDWVICDIDKTGYYRVNYDMNNWNILIMHLDSEGFNGINRITRATLIDDAFNLARGGYVHYKIPFQLGNYLKYETEYEPWLAAVRSFNFLNQILQDLPVVRNSLQVIQVPQYYEISEYFRLVIEPIYQLLNFHGIEEDQFRVNLLRNLILTTACELKNADCLKTTTTIFRNWILNSSKGVEPNLKSIVYCEGIRTGNSEEWEEVFKRFLKVDLHIEKELLMKGLGCTTNATLINKLALELFNIK</sequence>
<evidence type="ECO:0000256" key="9">
    <source>
        <dbReference type="ARBA" id="ARBA00022801"/>
    </source>
</evidence>
<organism evidence="16 17">
    <name type="scientific">Microctonus hyperodae</name>
    <name type="common">Parasitoid wasp</name>
    <dbReference type="NCBI Taxonomy" id="165561"/>
    <lineage>
        <taxon>Eukaryota</taxon>
        <taxon>Metazoa</taxon>
        <taxon>Ecdysozoa</taxon>
        <taxon>Arthropoda</taxon>
        <taxon>Hexapoda</taxon>
        <taxon>Insecta</taxon>
        <taxon>Pterygota</taxon>
        <taxon>Neoptera</taxon>
        <taxon>Endopterygota</taxon>
        <taxon>Hymenoptera</taxon>
        <taxon>Apocrita</taxon>
        <taxon>Ichneumonoidea</taxon>
        <taxon>Braconidae</taxon>
        <taxon>Euphorinae</taxon>
        <taxon>Microctonus</taxon>
    </lineage>
</organism>
<evidence type="ECO:0000256" key="14">
    <source>
        <dbReference type="ARBA" id="ARBA00023288"/>
    </source>
</evidence>
<evidence type="ECO:0000313" key="17">
    <source>
        <dbReference type="Proteomes" id="UP001168972"/>
    </source>
</evidence>
<evidence type="ECO:0000256" key="1">
    <source>
        <dbReference type="ARBA" id="ARBA00001947"/>
    </source>
</evidence>
<evidence type="ECO:0000256" key="11">
    <source>
        <dbReference type="ARBA" id="ARBA00023049"/>
    </source>
</evidence>
<keyword evidence="7" id="KW-0479">Metal-binding</keyword>
<evidence type="ECO:0000259" key="15">
    <source>
        <dbReference type="Pfam" id="PF11838"/>
    </source>
</evidence>
<dbReference type="GO" id="GO:0008270">
    <property type="term" value="F:zinc ion binding"/>
    <property type="evidence" value="ECO:0007669"/>
    <property type="project" value="TreeGrafter"/>
</dbReference>
<evidence type="ECO:0000313" key="16">
    <source>
        <dbReference type="EMBL" id="KAK0167893.1"/>
    </source>
</evidence>
<dbReference type="GO" id="GO:0005886">
    <property type="term" value="C:plasma membrane"/>
    <property type="evidence" value="ECO:0007669"/>
    <property type="project" value="UniProtKB-SubCell"/>
</dbReference>
<dbReference type="InterPro" id="IPR024571">
    <property type="entry name" value="ERAP1-like_C_dom"/>
</dbReference>
<evidence type="ECO:0000256" key="3">
    <source>
        <dbReference type="ARBA" id="ARBA00010136"/>
    </source>
</evidence>
<dbReference type="PANTHER" id="PTHR11533:SF294">
    <property type="entry name" value="THYROTROPIN-RELEASING HORMONE-DEGRADING ECTOENZYME"/>
    <property type="match status" value="1"/>
</dbReference>
<comment type="caution">
    <text evidence="16">The sequence shown here is derived from an EMBL/GenBank/DDBJ whole genome shotgun (WGS) entry which is preliminary data.</text>
</comment>
<evidence type="ECO:0000256" key="12">
    <source>
        <dbReference type="ARBA" id="ARBA00023136"/>
    </source>
</evidence>
<dbReference type="FunFam" id="2.60.40.1910:FF:000008">
    <property type="entry name" value="Aminopeptidase"/>
    <property type="match status" value="1"/>
</dbReference>
<evidence type="ECO:0000256" key="7">
    <source>
        <dbReference type="ARBA" id="ARBA00022723"/>
    </source>
</evidence>
<evidence type="ECO:0000256" key="4">
    <source>
        <dbReference type="ARBA" id="ARBA00022475"/>
    </source>
</evidence>
<dbReference type="GO" id="GO:0098552">
    <property type="term" value="C:side of membrane"/>
    <property type="evidence" value="ECO:0007669"/>
    <property type="project" value="UniProtKB-KW"/>
</dbReference>
<dbReference type="Proteomes" id="UP001168972">
    <property type="component" value="Unassembled WGS sequence"/>
</dbReference>
<dbReference type="GO" id="GO:0006508">
    <property type="term" value="P:proteolysis"/>
    <property type="evidence" value="ECO:0007669"/>
    <property type="project" value="UniProtKB-KW"/>
</dbReference>